<evidence type="ECO:0000313" key="4">
    <source>
        <dbReference type="Proteomes" id="UP000614200"/>
    </source>
</evidence>
<reference evidence="3 4" key="1">
    <citation type="submission" date="2020-11" db="EMBL/GenBank/DDBJ databases">
        <title>Fusibacter basophilias sp. nov.</title>
        <authorList>
            <person name="Qiu D."/>
        </authorList>
    </citation>
    <scope>NUCLEOTIDE SEQUENCE [LARGE SCALE GENOMIC DNA]</scope>
    <source>
        <strain evidence="3 4">Q10-2</strain>
    </source>
</reference>
<comment type="caution">
    <text evidence="3">The sequence shown here is derived from an EMBL/GenBank/DDBJ whole genome shotgun (WGS) entry which is preliminary data.</text>
</comment>
<dbReference type="Pfam" id="PF14285">
    <property type="entry name" value="DUF4367"/>
    <property type="match status" value="1"/>
</dbReference>
<organism evidence="3 4">
    <name type="scientific">Fusibacter ferrireducens</name>
    <dbReference type="NCBI Taxonomy" id="2785058"/>
    <lineage>
        <taxon>Bacteria</taxon>
        <taxon>Bacillati</taxon>
        <taxon>Bacillota</taxon>
        <taxon>Clostridia</taxon>
        <taxon>Eubacteriales</taxon>
        <taxon>Eubacteriales Family XII. Incertae Sedis</taxon>
        <taxon>Fusibacter</taxon>
    </lineage>
</organism>
<evidence type="ECO:0000256" key="1">
    <source>
        <dbReference type="SAM" id="Phobius"/>
    </source>
</evidence>
<sequence>MKENNPNTNKELMEIYYKAIGEAYIENLIGTLEANKETYRTIEVPESLDKWFHEYNKNLEKSIKKKAFTQRMRRRSFRVALIVAALITVLSVITFSVESIRTRVFNMFIENKEKYTEIQVIDEISADNSIYVPQINRESYCYPEYLPKGYTYSHLDDLSSMLYLYYVNDNKTIIFAQSDSNSSNQIDTEGAEVAEVDINGVKGLLIQKEDRVMIAWVDFDRILNLKGYASKEEMLKIARSLKKNN</sequence>
<dbReference type="RefSeq" id="WP_194700233.1">
    <property type="nucleotide sequence ID" value="NZ_JADKNH010000001.1"/>
</dbReference>
<evidence type="ECO:0000259" key="2">
    <source>
        <dbReference type="Pfam" id="PF14285"/>
    </source>
</evidence>
<evidence type="ECO:0000313" key="3">
    <source>
        <dbReference type="EMBL" id="MBF4692008.1"/>
    </source>
</evidence>
<dbReference type="InterPro" id="IPR025377">
    <property type="entry name" value="DUF4367"/>
</dbReference>
<dbReference type="Proteomes" id="UP000614200">
    <property type="component" value="Unassembled WGS sequence"/>
</dbReference>
<feature type="domain" description="DUF4367" evidence="2">
    <location>
        <begin position="143"/>
        <end position="241"/>
    </location>
</feature>
<dbReference type="EMBL" id="JADKNH010000001">
    <property type="protein sequence ID" value="MBF4692008.1"/>
    <property type="molecule type" value="Genomic_DNA"/>
</dbReference>
<keyword evidence="4" id="KW-1185">Reference proteome</keyword>
<proteinExistence type="predicted"/>
<protein>
    <submittedName>
        <fullName evidence="3">DUF4367 domain-containing protein</fullName>
    </submittedName>
</protein>
<keyword evidence="1" id="KW-0472">Membrane</keyword>
<keyword evidence="1" id="KW-1133">Transmembrane helix</keyword>
<keyword evidence="1" id="KW-0812">Transmembrane</keyword>
<accession>A0ABR9ZNG5</accession>
<feature type="transmembrane region" description="Helical" evidence="1">
    <location>
        <begin position="79"/>
        <end position="97"/>
    </location>
</feature>
<name>A0ABR9ZNG5_9FIRM</name>
<gene>
    <name evidence="3" type="ORF">ISU02_02705</name>
</gene>